<dbReference type="PATRIC" id="fig|33888.3.peg.2233"/>
<gene>
    <name evidence="1" type="ORF">A6122_2021</name>
</gene>
<dbReference type="EMBL" id="CP015515">
    <property type="protein sequence ID" value="AND17146.1"/>
    <property type="molecule type" value="Genomic_DNA"/>
</dbReference>
<dbReference type="OrthoDB" id="5124537at2"/>
<dbReference type="STRING" id="33888.A6122_2021"/>
<evidence type="ECO:0000313" key="1">
    <source>
        <dbReference type="EMBL" id="AND17146.1"/>
    </source>
</evidence>
<sequence>MNPVLAGPGLRAAEQLLVRAGCLRPEHPWTSGPATAAAPRIDFAVLAEQACLLDLSEEAVARIAVSLATGRAVDLRSAFGHLTRDHAALVMTAVAVACGHDQVSSRIRVVGEERRVETVLPLADWPS</sequence>
<dbReference type="KEGG" id="rtn:A6122_2021"/>
<organism evidence="1 2">
    <name type="scientific">Rathayibacter tritici</name>
    <dbReference type="NCBI Taxonomy" id="33888"/>
    <lineage>
        <taxon>Bacteria</taxon>
        <taxon>Bacillati</taxon>
        <taxon>Actinomycetota</taxon>
        <taxon>Actinomycetes</taxon>
        <taxon>Micrococcales</taxon>
        <taxon>Microbacteriaceae</taxon>
        <taxon>Rathayibacter</taxon>
    </lineage>
</organism>
<name>A0A160KTL2_9MICO</name>
<keyword evidence="2" id="KW-1185">Reference proteome</keyword>
<evidence type="ECO:0000313" key="2">
    <source>
        <dbReference type="Proteomes" id="UP000077071"/>
    </source>
</evidence>
<dbReference type="AlphaFoldDB" id="A0A160KTL2"/>
<protein>
    <submittedName>
        <fullName evidence="1">Uncharacterized protein</fullName>
    </submittedName>
</protein>
<dbReference type="Proteomes" id="UP000077071">
    <property type="component" value="Chromosome"/>
</dbReference>
<accession>A0A160KTL2</accession>
<proteinExistence type="predicted"/>
<dbReference type="RefSeq" id="WP_068254652.1">
    <property type="nucleotide sequence ID" value="NZ_CP015515.1"/>
</dbReference>
<reference evidence="1 2" key="1">
    <citation type="submission" date="2016-05" db="EMBL/GenBank/DDBJ databases">
        <title>Complete genome sequence of Rathayibacter tritici NCPPB 1953.</title>
        <authorList>
            <person name="Park J."/>
            <person name="Lee H.-H."/>
            <person name="Lee S.-W."/>
            <person name="Seo Y.-S."/>
        </authorList>
    </citation>
    <scope>NUCLEOTIDE SEQUENCE [LARGE SCALE GENOMIC DNA]</scope>
    <source>
        <strain evidence="1 2">NCPPB 1953</strain>
    </source>
</reference>